<reference evidence="15 16" key="1">
    <citation type="submission" date="2023-01" db="EMBL/GenBank/DDBJ databases">
        <title>Novel species of the genus Vogesella isolated from rivers.</title>
        <authorList>
            <person name="Lu H."/>
        </authorList>
    </citation>
    <scope>NUCLEOTIDE SEQUENCE [LARGE SCALE GENOMIC DNA]</scope>
    <source>
        <strain evidence="15 16">DC21W</strain>
    </source>
</reference>
<keyword evidence="6" id="KW-0653">Protein transport</keyword>
<keyword evidence="8" id="KW-0998">Cell outer membrane</keyword>
<dbReference type="InterPro" id="IPR013355">
    <property type="entry name" value="Pilus_4_PilQ"/>
</dbReference>
<dbReference type="InterPro" id="IPR051808">
    <property type="entry name" value="Type_IV_pilus_biogenesis"/>
</dbReference>
<organism evidence="15 16">
    <name type="scientific">Vogesella aquatica</name>
    <dbReference type="NCBI Taxonomy" id="2984206"/>
    <lineage>
        <taxon>Bacteria</taxon>
        <taxon>Pseudomonadati</taxon>
        <taxon>Pseudomonadota</taxon>
        <taxon>Betaproteobacteria</taxon>
        <taxon>Neisseriales</taxon>
        <taxon>Chromobacteriaceae</taxon>
        <taxon>Vogesella</taxon>
    </lineage>
</organism>
<evidence type="ECO:0000256" key="1">
    <source>
        <dbReference type="ARBA" id="ARBA00004442"/>
    </source>
</evidence>
<comment type="subunit">
    <text evidence="11">Homododecamer. Tetramer of trimer.</text>
</comment>
<dbReference type="PANTHER" id="PTHR30604">
    <property type="entry name" value="PROTEIN TRANSPORT PROTEIN HOFQ"/>
    <property type="match status" value="1"/>
</dbReference>
<dbReference type="Pfam" id="PF11741">
    <property type="entry name" value="AMIN"/>
    <property type="match status" value="2"/>
</dbReference>
<dbReference type="Pfam" id="PF00263">
    <property type="entry name" value="Secretin"/>
    <property type="match status" value="1"/>
</dbReference>
<comment type="caution">
    <text evidence="15">The sequence shown here is derived from an EMBL/GenBank/DDBJ whole genome shotgun (WGS) entry which is preliminary data.</text>
</comment>
<evidence type="ECO:0000256" key="3">
    <source>
        <dbReference type="ARBA" id="ARBA00014124"/>
    </source>
</evidence>
<dbReference type="InterPro" id="IPR004846">
    <property type="entry name" value="T2SS/T3SS_dom"/>
</dbReference>
<dbReference type="InterPro" id="IPR005644">
    <property type="entry name" value="NolW-like"/>
</dbReference>
<evidence type="ECO:0000256" key="4">
    <source>
        <dbReference type="ARBA" id="ARBA00022448"/>
    </source>
</evidence>
<dbReference type="Gene3D" id="2.60.40.3500">
    <property type="match status" value="1"/>
</dbReference>
<evidence type="ECO:0000256" key="9">
    <source>
        <dbReference type="ARBA" id="ARBA00023287"/>
    </source>
</evidence>
<keyword evidence="9" id="KW-0178">Competence</keyword>
<dbReference type="SMART" id="SM00965">
    <property type="entry name" value="STN"/>
    <property type="match status" value="1"/>
</dbReference>
<gene>
    <name evidence="15" type="primary">pilQ</name>
    <name evidence="15" type="ORF">PQU95_12655</name>
</gene>
<dbReference type="PANTHER" id="PTHR30604:SF1">
    <property type="entry name" value="DNA UTILIZATION PROTEIN HOFQ"/>
    <property type="match status" value="1"/>
</dbReference>
<dbReference type="Gene3D" id="2.60.40.3470">
    <property type="match status" value="1"/>
</dbReference>
<evidence type="ECO:0000259" key="14">
    <source>
        <dbReference type="SMART" id="SM00965"/>
    </source>
</evidence>
<keyword evidence="16" id="KW-1185">Reference proteome</keyword>
<comment type="similarity">
    <text evidence="2">Belongs to the bacterial secretin family. PilQ subfamily.</text>
</comment>
<dbReference type="InterPro" id="IPR004845">
    <property type="entry name" value="T2SS_GspD_CS"/>
</dbReference>
<evidence type="ECO:0000256" key="10">
    <source>
        <dbReference type="ARBA" id="ARBA00024678"/>
    </source>
</evidence>
<keyword evidence="4 12" id="KW-0813">Transport</keyword>
<dbReference type="Proteomes" id="UP001219956">
    <property type="component" value="Unassembled WGS sequence"/>
</dbReference>
<sequence length="712" mass="77168">MKTMTLTHLACALLLAGLTQAVWAANGITGIELVKNNQDQQVLSLTFNTALPAAPNSFAISNPPRVAFDFPDTRNLTGKNQLPFAASLLNTATLVEGQGKARLVLNLSKSTAYTSVVQDNKLLITLNGPSNASPQNTAVGRTETPTEILPPVVTAAPHAIAPNGVVQNVDFKRGDNGEARILIDLNSANTPVDIKREGKSVIIDLAGVKVPRHLERRLDVTDFATPARRIDATNQGSGSRIAVQSEGDWAYSSYQTDKRLVVEVRKSSAEEVETALQAQGKANYKGEKLSLNFQNVEVRSLLQVIAEFTGMNIITSDSVNGTLTLRLKDVPWDQALDLILAQKNLEKRQIGNVVRIAPREELLAIERQAAESQKQRTTNEPIITETFQIKYRAAEEIREALKDLAGFYSESSTSAQGSSSTSNSTKAAILVDPRSNKIIIRERISVIEEIRKVIQTLDMPLRQVLIEARIVEAKDNFQRDLGVRLQYTRAGGDTSVGSLANGTKIPLGGIPDGDVTFNPNVSLPSSLSGASIAAIFKGASSIIGLELSAMQAEDRGKVVSSPRILTADRTKATITEGTEIPYQTVDENGKSSTTFKKANLSLSVTPQVTPEDDIVLKLNITKDTPNTKLKVGENPAIDNKTVDTEVRVENGGTVVIGGIYIQEQNTVENRVPLLGDLPVVGALFRNNSNTSNRRELLVFITPRIVENEFISR</sequence>
<dbReference type="Pfam" id="PF03958">
    <property type="entry name" value="Secretin_N"/>
    <property type="match status" value="1"/>
</dbReference>
<evidence type="ECO:0000256" key="13">
    <source>
        <dbReference type="SAM" id="SignalP"/>
    </source>
</evidence>
<feature type="chain" id="PRO_5046507968" description="Type IV pilus biogenesis and competence protein PilQ" evidence="13">
    <location>
        <begin position="25"/>
        <end position="712"/>
    </location>
</feature>
<evidence type="ECO:0000313" key="15">
    <source>
        <dbReference type="EMBL" id="MDC7718061.1"/>
    </source>
</evidence>
<evidence type="ECO:0000313" key="16">
    <source>
        <dbReference type="Proteomes" id="UP001219956"/>
    </source>
</evidence>
<dbReference type="Pfam" id="PF07660">
    <property type="entry name" value="STN"/>
    <property type="match status" value="1"/>
</dbReference>
<name>A0ABT5IZR4_9NEIS</name>
<dbReference type="Gene3D" id="3.30.1370.120">
    <property type="match status" value="1"/>
</dbReference>
<feature type="signal peptide" evidence="13">
    <location>
        <begin position="1"/>
        <end position="24"/>
    </location>
</feature>
<accession>A0ABT5IZR4</accession>
<keyword evidence="5 13" id="KW-0732">Signal</keyword>
<dbReference type="Gene3D" id="3.30.1370.130">
    <property type="match status" value="1"/>
</dbReference>
<dbReference type="InterPro" id="IPR011662">
    <property type="entry name" value="Secretin/TonB_short_N"/>
</dbReference>
<evidence type="ECO:0000256" key="7">
    <source>
        <dbReference type="ARBA" id="ARBA00023136"/>
    </source>
</evidence>
<evidence type="ECO:0000256" key="6">
    <source>
        <dbReference type="ARBA" id="ARBA00022927"/>
    </source>
</evidence>
<dbReference type="InterPro" id="IPR021731">
    <property type="entry name" value="AMIN_dom"/>
</dbReference>
<evidence type="ECO:0000256" key="11">
    <source>
        <dbReference type="ARBA" id="ARBA00025897"/>
    </source>
</evidence>
<dbReference type="EMBL" id="JAQQLF010000015">
    <property type="protein sequence ID" value="MDC7718061.1"/>
    <property type="molecule type" value="Genomic_DNA"/>
</dbReference>
<keyword evidence="7" id="KW-0472">Membrane</keyword>
<comment type="subcellular location">
    <subcellularLocation>
        <location evidence="1 12">Cell outer membrane</location>
    </subcellularLocation>
</comment>
<evidence type="ECO:0000256" key="12">
    <source>
        <dbReference type="RuleBase" id="RU004004"/>
    </source>
</evidence>
<dbReference type="NCBIfam" id="TIGR02515">
    <property type="entry name" value="IV_pilus_PilQ"/>
    <property type="match status" value="1"/>
</dbReference>
<dbReference type="PROSITE" id="PS00875">
    <property type="entry name" value="T2SP_D"/>
    <property type="match status" value="1"/>
</dbReference>
<evidence type="ECO:0000256" key="8">
    <source>
        <dbReference type="ARBA" id="ARBA00023237"/>
    </source>
</evidence>
<dbReference type="PRINTS" id="PR00811">
    <property type="entry name" value="BCTERIALGSPD"/>
</dbReference>
<dbReference type="InterPro" id="IPR001775">
    <property type="entry name" value="GspD/PilQ"/>
</dbReference>
<proteinExistence type="inferred from homology"/>
<evidence type="ECO:0000256" key="2">
    <source>
        <dbReference type="ARBA" id="ARBA00006304"/>
    </source>
</evidence>
<dbReference type="RefSeq" id="WP_272752360.1">
    <property type="nucleotide sequence ID" value="NZ_JAQQLF010000015.1"/>
</dbReference>
<evidence type="ECO:0000256" key="5">
    <source>
        <dbReference type="ARBA" id="ARBA00022729"/>
    </source>
</evidence>
<protein>
    <recommendedName>
        <fullName evidence="3">Type IV pilus biogenesis and competence protein PilQ</fullName>
    </recommendedName>
</protein>
<comment type="function">
    <text evidence="10">Required for type IV pilus biogenesis and competence. Could function as a pore for exit of the pilus but also as a channel for entry of heme and antimicrobial agents and uptake of transforming DNA.</text>
</comment>
<feature type="domain" description="Secretin/TonB short N-terminal" evidence="14">
    <location>
        <begin position="311"/>
        <end position="359"/>
    </location>
</feature>
<dbReference type="InterPro" id="IPR038591">
    <property type="entry name" value="NolW-like_sf"/>
</dbReference>